<evidence type="ECO:0000256" key="1">
    <source>
        <dbReference type="SAM" id="Phobius"/>
    </source>
</evidence>
<sequence>MERVKCLGCYQKVVLLLMIIMVLAFTALYPITVSQAGYVYENSILVPDHKDGSTVYSGKIRGKEASFTVYENKTVIFQYDDKTYGPYTAEEGSTAIPQDNEMKEYMVGVELRKEEKIIFRGGVLELDDIIFLYNEDGSDANINIAVAMSDGAVIDENKISNPQCRPCRTL</sequence>
<dbReference type="Proteomes" id="UP000823891">
    <property type="component" value="Unassembled WGS sequence"/>
</dbReference>
<dbReference type="AlphaFoldDB" id="A0A9D2SPG7"/>
<protein>
    <submittedName>
        <fullName evidence="2">Uncharacterized protein</fullName>
    </submittedName>
</protein>
<proteinExistence type="predicted"/>
<reference evidence="2" key="1">
    <citation type="journal article" date="2021" name="PeerJ">
        <title>Extensive microbial diversity within the chicken gut microbiome revealed by metagenomics and culture.</title>
        <authorList>
            <person name="Gilroy R."/>
            <person name="Ravi A."/>
            <person name="Getino M."/>
            <person name="Pursley I."/>
            <person name="Horton D.L."/>
            <person name="Alikhan N.F."/>
            <person name="Baker D."/>
            <person name="Gharbi K."/>
            <person name="Hall N."/>
            <person name="Watson M."/>
            <person name="Adriaenssens E.M."/>
            <person name="Foster-Nyarko E."/>
            <person name="Jarju S."/>
            <person name="Secka A."/>
            <person name="Antonio M."/>
            <person name="Oren A."/>
            <person name="Chaudhuri R.R."/>
            <person name="La Ragione R."/>
            <person name="Hildebrand F."/>
            <person name="Pallen M.J."/>
        </authorList>
    </citation>
    <scope>NUCLEOTIDE SEQUENCE</scope>
    <source>
        <strain evidence="2">USAMLcec2-132</strain>
    </source>
</reference>
<keyword evidence="1" id="KW-0812">Transmembrane</keyword>
<comment type="caution">
    <text evidence="2">The sequence shown here is derived from an EMBL/GenBank/DDBJ whole genome shotgun (WGS) entry which is preliminary data.</text>
</comment>
<evidence type="ECO:0000313" key="2">
    <source>
        <dbReference type="EMBL" id="HJC23909.1"/>
    </source>
</evidence>
<accession>A0A9D2SPG7</accession>
<feature type="transmembrane region" description="Helical" evidence="1">
    <location>
        <begin position="12"/>
        <end position="31"/>
    </location>
</feature>
<dbReference type="EMBL" id="DWWS01000032">
    <property type="protein sequence ID" value="HJC23909.1"/>
    <property type="molecule type" value="Genomic_DNA"/>
</dbReference>
<evidence type="ECO:0000313" key="3">
    <source>
        <dbReference type="Proteomes" id="UP000823891"/>
    </source>
</evidence>
<keyword evidence="1" id="KW-1133">Transmembrane helix</keyword>
<gene>
    <name evidence="2" type="ORF">H9761_09410</name>
</gene>
<name>A0A9D2SPG7_9FIRM</name>
<keyword evidence="1" id="KW-0472">Membrane</keyword>
<reference evidence="2" key="2">
    <citation type="submission" date="2021-04" db="EMBL/GenBank/DDBJ databases">
        <authorList>
            <person name="Gilroy R."/>
        </authorList>
    </citation>
    <scope>NUCLEOTIDE SEQUENCE</scope>
    <source>
        <strain evidence="2">USAMLcec2-132</strain>
    </source>
</reference>
<organism evidence="2 3">
    <name type="scientific">Candidatus Eisenbergiella merdavium</name>
    <dbReference type="NCBI Taxonomy" id="2838551"/>
    <lineage>
        <taxon>Bacteria</taxon>
        <taxon>Bacillati</taxon>
        <taxon>Bacillota</taxon>
        <taxon>Clostridia</taxon>
        <taxon>Lachnospirales</taxon>
        <taxon>Lachnospiraceae</taxon>
        <taxon>Eisenbergiella</taxon>
    </lineage>
</organism>